<organism evidence="4">
    <name type="scientific">Gongylonema pulchrum</name>
    <dbReference type="NCBI Taxonomy" id="637853"/>
    <lineage>
        <taxon>Eukaryota</taxon>
        <taxon>Metazoa</taxon>
        <taxon>Ecdysozoa</taxon>
        <taxon>Nematoda</taxon>
        <taxon>Chromadorea</taxon>
        <taxon>Rhabditida</taxon>
        <taxon>Spirurina</taxon>
        <taxon>Spiruromorpha</taxon>
        <taxon>Spiruroidea</taxon>
        <taxon>Gongylonematidae</taxon>
        <taxon>Gongylonema</taxon>
    </lineage>
</organism>
<dbReference type="OrthoDB" id="5868739at2759"/>
<protein>
    <submittedName>
        <fullName evidence="4">Ovule protein</fullName>
    </submittedName>
</protein>
<evidence type="ECO:0000313" key="3">
    <source>
        <dbReference type="Proteomes" id="UP000271098"/>
    </source>
</evidence>
<keyword evidence="3" id="KW-1185">Reference proteome</keyword>
<evidence type="ECO:0000313" key="4">
    <source>
        <dbReference type="WBParaSite" id="GPUH_0000562301-mRNA-1"/>
    </source>
</evidence>
<dbReference type="EMBL" id="UYRT01012145">
    <property type="protein sequence ID" value="VDK51484.1"/>
    <property type="molecule type" value="Genomic_DNA"/>
</dbReference>
<sequence length="84" mass="9573">MAEGSITSSDFNRTGNGPIANSTPKAEYSKPEPTSNVEEKPIMVEQAKHVSMRRKTKYGSYKTLNDDAYKFVFPDFSFRIKQEF</sequence>
<dbReference type="WBParaSite" id="GPUH_0000562301-mRNA-1">
    <property type="protein sequence ID" value="GPUH_0000562301-mRNA-1"/>
    <property type="gene ID" value="GPUH_0000562301"/>
</dbReference>
<feature type="compositionally biased region" description="Polar residues" evidence="1">
    <location>
        <begin position="1"/>
        <end position="24"/>
    </location>
</feature>
<evidence type="ECO:0000313" key="2">
    <source>
        <dbReference type="EMBL" id="VDK51484.1"/>
    </source>
</evidence>
<name>A0A183DA74_9BILA</name>
<accession>A0A183DA74</accession>
<gene>
    <name evidence="2" type="ORF">GPUH_LOCUS5614</name>
</gene>
<feature type="region of interest" description="Disordered" evidence="1">
    <location>
        <begin position="1"/>
        <end position="41"/>
    </location>
</feature>
<reference evidence="4" key="1">
    <citation type="submission" date="2016-06" db="UniProtKB">
        <authorList>
            <consortium name="WormBaseParasite"/>
        </authorList>
    </citation>
    <scope>IDENTIFICATION</scope>
</reference>
<reference evidence="2 3" key="2">
    <citation type="submission" date="2018-11" db="EMBL/GenBank/DDBJ databases">
        <authorList>
            <consortium name="Pathogen Informatics"/>
        </authorList>
    </citation>
    <scope>NUCLEOTIDE SEQUENCE [LARGE SCALE GENOMIC DNA]</scope>
</reference>
<dbReference type="Proteomes" id="UP000271098">
    <property type="component" value="Unassembled WGS sequence"/>
</dbReference>
<evidence type="ECO:0000256" key="1">
    <source>
        <dbReference type="SAM" id="MobiDB-lite"/>
    </source>
</evidence>
<dbReference type="AlphaFoldDB" id="A0A183DA74"/>
<proteinExistence type="predicted"/>